<dbReference type="AlphaFoldDB" id="A0A1K0G649"/>
<proteinExistence type="predicted"/>
<keyword evidence="9" id="KW-0137">Centromere</keyword>
<evidence type="ECO:0000256" key="8">
    <source>
        <dbReference type="ARBA" id="ARBA00023306"/>
    </source>
</evidence>
<dbReference type="Proteomes" id="UP000658997">
    <property type="component" value="Unassembled WGS sequence"/>
</dbReference>
<dbReference type="EMBL" id="ULHB01000059">
    <property type="protein sequence ID" value="SYW79828.1"/>
    <property type="molecule type" value="Genomic_DNA"/>
</dbReference>
<accession>A0A1K0G649</accession>
<keyword evidence="5" id="KW-0498">Mitosis</keyword>
<evidence type="ECO:0000256" key="7">
    <source>
        <dbReference type="ARBA" id="ARBA00023242"/>
    </source>
</evidence>
<dbReference type="GO" id="GO:0000444">
    <property type="term" value="C:MIS12/MIND type complex"/>
    <property type="evidence" value="ECO:0007669"/>
    <property type="project" value="InterPro"/>
</dbReference>
<evidence type="ECO:0000256" key="4">
    <source>
        <dbReference type="ARBA" id="ARBA00022618"/>
    </source>
</evidence>
<keyword evidence="8" id="KW-0131">Cell cycle</keyword>
<feature type="compositionally biased region" description="Low complexity" evidence="11">
    <location>
        <begin position="82"/>
        <end position="99"/>
    </location>
</feature>
<feature type="compositionally biased region" description="Basic and acidic residues" evidence="11">
    <location>
        <begin position="1"/>
        <end position="16"/>
    </location>
</feature>
<evidence type="ECO:0000256" key="5">
    <source>
        <dbReference type="ARBA" id="ARBA00022776"/>
    </source>
</evidence>
<reference evidence="13" key="3">
    <citation type="submission" date="2018-08" db="EMBL/GenBank/DDBJ databases">
        <authorList>
            <person name="Guldener U."/>
        </authorList>
    </citation>
    <scope>NUCLEOTIDE SEQUENCE</scope>
    <source>
        <strain evidence="13">UB2</strain>
    </source>
</reference>
<dbReference type="PANTHER" id="PTHR15459:SF3">
    <property type="entry name" value="POLYAMINE-MODULATED FACTOR 1"/>
    <property type="match status" value="1"/>
</dbReference>
<evidence type="ECO:0000256" key="6">
    <source>
        <dbReference type="ARBA" id="ARBA00022838"/>
    </source>
</evidence>
<feature type="coiled-coil region" evidence="10">
    <location>
        <begin position="262"/>
        <end position="321"/>
    </location>
</feature>
<reference evidence="12" key="1">
    <citation type="submission" date="2016-04" db="EMBL/GenBank/DDBJ databases">
        <authorList>
            <person name="Evans L.H."/>
            <person name="Alamgir A."/>
            <person name="Owens N."/>
            <person name="Weber N.D."/>
            <person name="Virtaneva K."/>
            <person name="Barbian K."/>
            <person name="Babar A."/>
            <person name="Rosenke K."/>
        </authorList>
    </citation>
    <scope>NUCLEOTIDE SEQUENCE</scope>
    <source>
        <strain evidence="12">UB2112</strain>
    </source>
</reference>
<keyword evidence="3" id="KW-0158">Chromosome</keyword>
<gene>
    <name evidence="13" type="ORF">UBRO2_03247</name>
    <name evidence="12" type="ORF">UBRO_03483</name>
</gene>
<evidence type="ECO:0000256" key="11">
    <source>
        <dbReference type="SAM" id="MobiDB-lite"/>
    </source>
</evidence>
<evidence type="ECO:0000313" key="14">
    <source>
        <dbReference type="Proteomes" id="UP000179920"/>
    </source>
</evidence>
<reference evidence="14" key="2">
    <citation type="submission" date="2016-04" db="EMBL/GenBank/DDBJ databases">
        <authorList>
            <person name="Guldener U."/>
            <person name="Guldener U."/>
        </authorList>
    </citation>
    <scope>NUCLEOTIDE SEQUENCE [LARGE SCALE GENOMIC DNA]</scope>
    <source>
        <strain evidence="14">UB2112</strain>
    </source>
</reference>
<keyword evidence="6" id="KW-0995">Kinetochore</keyword>
<dbReference type="InterPro" id="IPR007128">
    <property type="entry name" value="PMF1/Nnf1"/>
</dbReference>
<evidence type="ECO:0000256" key="1">
    <source>
        <dbReference type="ARBA" id="ARBA00004123"/>
    </source>
</evidence>
<sequence>MSSEEHFDSDAHRSDEQLAIDQEREDEDRETSFLTQKETRDVEPSTSSQTAVGDAAAPDQLTGPTAAEQYTDTIEEEEAAAAEEATAIEEAVASGSKSSRSARKSRASGPGVSAGDAKSEQARKRARKSVAGGASLSERTAATEADANVRLDRLRQALFRFLDLIEHRATRSSFAKAFPHIDEESVEALRQQFVSQLKEAIVDESEKLIESNELEAKLASLHRLTQEADARYQAGHEYGSEELKDVWRKDLDLETAISARAIPNQERRVQELKAELELVRKQNRAIHTEMLDTRARSLAIRSDAQDSLDALESAIRGLEATPDMQKQLRQTMDDLLQDLGARV</sequence>
<dbReference type="Proteomes" id="UP000179920">
    <property type="component" value="Chromosome IX"/>
</dbReference>
<feature type="region of interest" description="Disordered" evidence="11">
    <location>
        <begin position="1"/>
        <end position="142"/>
    </location>
</feature>
<keyword evidence="10" id="KW-0175">Coiled coil</keyword>
<dbReference type="OrthoDB" id="3360966at2759"/>
<evidence type="ECO:0000256" key="3">
    <source>
        <dbReference type="ARBA" id="ARBA00022454"/>
    </source>
</evidence>
<dbReference type="GO" id="GO:0007059">
    <property type="term" value="P:chromosome segregation"/>
    <property type="evidence" value="ECO:0007669"/>
    <property type="project" value="TreeGrafter"/>
</dbReference>
<evidence type="ECO:0000256" key="2">
    <source>
        <dbReference type="ARBA" id="ARBA00004629"/>
    </source>
</evidence>
<dbReference type="EMBL" id="LT558125">
    <property type="protein sequence ID" value="SAM82941.1"/>
    <property type="molecule type" value="Genomic_DNA"/>
</dbReference>
<dbReference type="GO" id="GO:0051301">
    <property type="term" value="P:cell division"/>
    <property type="evidence" value="ECO:0007669"/>
    <property type="project" value="UniProtKB-KW"/>
</dbReference>
<comment type="subcellular location">
    <subcellularLocation>
        <location evidence="2">Chromosome</location>
        <location evidence="2">Centromere</location>
        <location evidence="2">Kinetochore</location>
    </subcellularLocation>
    <subcellularLocation>
        <location evidence="1">Nucleus</location>
    </subcellularLocation>
</comment>
<evidence type="ECO:0000256" key="10">
    <source>
        <dbReference type="SAM" id="Coils"/>
    </source>
</evidence>
<evidence type="ECO:0000256" key="9">
    <source>
        <dbReference type="ARBA" id="ARBA00023328"/>
    </source>
</evidence>
<dbReference type="Pfam" id="PF03980">
    <property type="entry name" value="Nnf1"/>
    <property type="match status" value="1"/>
</dbReference>
<keyword evidence="7" id="KW-0539">Nucleus</keyword>
<keyword evidence="4" id="KW-0132">Cell division</keyword>
<dbReference type="GO" id="GO:0005634">
    <property type="term" value="C:nucleus"/>
    <property type="evidence" value="ECO:0007669"/>
    <property type="project" value="UniProtKB-SubCell"/>
</dbReference>
<dbReference type="PANTHER" id="PTHR15459">
    <property type="entry name" value="POLYAMINE-MODULATED FACTOR 1"/>
    <property type="match status" value="1"/>
</dbReference>
<protein>
    <submittedName>
        <fullName evidence="12">Uncharacterized protein</fullName>
    </submittedName>
</protein>
<evidence type="ECO:0000313" key="12">
    <source>
        <dbReference type="EMBL" id="SAM82941.1"/>
    </source>
</evidence>
<evidence type="ECO:0000313" key="13">
    <source>
        <dbReference type="EMBL" id="SYW79828.1"/>
    </source>
</evidence>
<evidence type="ECO:0000313" key="15">
    <source>
        <dbReference type="Proteomes" id="UP000658997"/>
    </source>
</evidence>
<organism evidence="12 14">
    <name type="scientific">Ustilago bromivora</name>
    <dbReference type="NCBI Taxonomy" id="307758"/>
    <lineage>
        <taxon>Eukaryota</taxon>
        <taxon>Fungi</taxon>
        <taxon>Dikarya</taxon>
        <taxon>Basidiomycota</taxon>
        <taxon>Ustilaginomycotina</taxon>
        <taxon>Ustilaginomycetes</taxon>
        <taxon>Ustilaginales</taxon>
        <taxon>Ustilaginaceae</taxon>
        <taxon>Ustilago</taxon>
    </lineage>
</organism>
<keyword evidence="15" id="KW-1185">Reference proteome</keyword>
<name>A0A1K0G649_9BASI</name>